<proteinExistence type="predicted"/>
<dbReference type="OrthoDB" id="192247at2759"/>
<dbReference type="InterPro" id="IPR043145">
    <property type="entry name" value="Znf_ZZ_sf"/>
</dbReference>
<evidence type="ECO:0000313" key="6">
    <source>
        <dbReference type="Proteomes" id="UP000053237"/>
    </source>
</evidence>
<dbReference type="GO" id="GO:0008270">
    <property type="term" value="F:zinc ion binding"/>
    <property type="evidence" value="ECO:0007669"/>
    <property type="project" value="UniProtKB-KW"/>
</dbReference>
<feature type="domain" description="ZZ-type" evidence="4">
    <location>
        <begin position="228"/>
        <end position="259"/>
    </location>
</feature>
<dbReference type="STRING" id="65357.A0A024GAT1"/>
<dbReference type="SUPFAM" id="SSF57850">
    <property type="entry name" value="RING/U-box"/>
    <property type="match status" value="1"/>
</dbReference>
<reference evidence="5 6" key="1">
    <citation type="submission" date="2012-05" db="EMBL/GenBank/DDBJ databases">
        <title>Recombination and specialization in a pathogen metapopulation.</title>
        <authorList>
            <person name="Gardiner A."/>
            <person name="Kemen E."/>
            <person name="Schultz-Larsen T."/>
            <person name="MacLean D."/>
            <person name="Van Oosterhout C."/>
            <person name="Jones J.D.G."/>
        </authorList>
    </citation>
    <scope>NUCLEOTIDE SEQUENCE [LARGE SCALE GENOMIC DNA]</scope>
    <source>
        <strain evidence="5 6">Ac Nc2</strain>
    </source>
</reference>
<dbReference type="Gene3D" id="3.30.60.90">
    <property type="match status" value="1"/>
</dbReference>
<dbReference type="InParanoid" id="A0A024GAT1"/>
<keyword evidence="6" id="KW-1185">Reference proteome</keyword>
<keyword evidence="1" id="KW-0479">Metal-binding</keyword>
<name>A0A024GAT1_9STRA</name>
<dbReference type="InterPro" id="IPR000433">
    <property type="entry name" value="Znf_ZZ"/>
</dbReference>
<keyword evidence="2" id="KW-0863">Zinc-finger</keyword>
<organism evidence="5 6">
    <name type="scientific">Albugo candida</name>
    <dbReference type="NCBI Taxonomy" id="65357"/>
    <lineage>
        <taxon>Eukaryota</taxon>
        <taxon>Sar</taxon>
        <taxon>Stramenopiles</taxon>
        <taxon>Oomycota</taxon>
        <taxon>Peronosporomycetes</taxon>
        <taxon>Albuginales</taxon>
        <taxon>Albuginaceae</taxon>
        <taxon>Albugo</taxon>
    </lineage>
</organism>
<evidence type="ECO:0000256" key="1">
    <source>
        <dbReference type="ARBA" id="ARBA00022723"/>
    </source>
</evidence>
<evidence type="ECO:0000256" key="2">
    <source>
        <dbReference type="ARBA" id="ARBA00022771"/>
    </source>
</evidence>
<evidence type="ECO:0000313" key="5">
    <source>
        <dbReference type="EMBL" id="CCI43407.1"/>
    </source>
</evidence>
<evidence type="ECO:0000256" key="3">
    <source>
        <dbReference type="ARBA" id="ARBA00022833"/>
    </source>
</evidence>
<dbReference type="AlphaFoldDB" id="A0A024GAT1"/>
<gene>
    <name evidence="5" type="ORF">BN9_041910</name>
</gene>
<dbReference type="Proteomes" id="UP000053237">
    <property type="component" value="Unassembled WGS sequence"/>
</dbReference>
<evidence type="ECO:0000259" key="4">
    <source>
        <dbReference type="Pfam" id="PF00569"/>
    </source>
</evidence>
<dbReference type="EMBL" id="CAIX01000048">
    <property type="protein sequence ID" value="CCI43407.1"/>
    <property type="molecule type" value="Genomic_DNA"/>
</dbReference>
<sequence>MFGSLLCDGTDIDVYSFCYLYVEDTNNTNRKVAGDRSDRTELQKANLAPARLASGYDMSDNYDNYVYMKALHPTSHKLQFIGKFGWSTMTKMSIMMLCKRAAEILRCSWIDLEVYREEAPPRLLSDPIPVSDAQSDILKASDIVIFAVKTTSKDNTLQSVMEELLWSHYEYAAKLLSKGNSYPNLRDIEEAMQFFQIPRYCVRNVFHKCDQNARRTLEYIMEGRQLGFACDKCEEIDFLGSRFNCLECSDYDECQACSGDNELANHGCIASTQRGRSTHDQTHTMLEILPLFYNFPSAKYY</sequence>
<accession>A0A024GAT1</accession>
<dbReference type="Pfam" id="PF00569">
    <property type="entry name" value="ZZ"/>
    <property type="match status" value="1"/>
</dbReference>
<keyword evidence="3" id="KW-0862">Zinc</keyword>
<comment type="caution">
    <text evidence="5">The sequence shown here is derived from an EMBL/GenBank/DDBJ whole genome shotgun (WGS) entry which is preliminary data.</text>
</comment>
<protein>
    <recommendedName>
        <fullName evidence="4">ZZ-type domain-containing protein</fullName>
    </recommendedName>
</protein>